<feature type="compositionally biased region" description="Basic and acidic residues" evidence="1">
    <location>
        <begin position="8"/>
        <end position="26"/>
    </location>
</feature>
<feature type="compositionally biased region" description="Polar residues" evidence="1">
    <location>
        <begin position="539"/>
        <end position="554"/>
    </location>
</feature>
<gene>
    <name evidence="2" type="ORF">NDU88_008819</name>
</gene>
<feature type="region of interest" description="Disordered" evidence="1">
    <location>
        <begin position="606"/>
        <end position="627"/>
    </location>
</feature>
<dbReference type="GO" id="GO:0006974">
    <property type="term" value="P:DNA damage response"/>
    <property type="evidence" value="ECO:0007669"/>
    <property type="project" value="TreeGrafter"/>
</dbReference>
<feature type="region of interest" description="Disordered" evidence="1">
    <location>
        <begin position="523"/>
        <end position="567"/>
    </location>
</feature>
<feature type="compositionally biased region" description="Basic and acidic residues" evidence="1">
    <location>
        <begin position="606"/>
        <end position="624"/>
    </location>
</feature>
<feature type="compositionally biased region" description="Basic and acidic residues" evidence="1">
    <location>
        <begin position="833"/>
        <end position="855"/>
    </location>
</feature>
<dbReference type="PANTHER" id="PTHR16434:SF2">
    <property type="entry name" value="EWING'S TUMOR-ASSOCIATED ANTIGEN 1"/>
    <property type="match status" value="1"/>
</dbReference>
<dbReference type="AlphaFoldDB" id="A0AAV7RY01"/>
<accession>A0AAV7RY01</accession>
<proteinExistence type="predicted"/>
<dbReference type="PANTHER" id="PTHR16434">
    <property type="entry name" value="EWING'S TUMOR-ASSOCIATED ANTIGEN 1 ETAA1"/>
    <property type="match status" value="1"/>
</dbReference>
<dbReference type="Pfam" id="PF15350">
    <property type="entry name" value="ETAA1"/>
    <property type="match status" value="1"/>
</dbReference>
<dbReference type="EMBL" id="JANPWB010000009">
    <property type="protein sequence ID" value="KAJ1156094.1"/>
    <property type="molecule type" value="Genomic_DNA"/>
</dbReference>
<evidence type="ECO:0000256" key="1">
    <source>
        <dbReference type="SAM" id="MobiDB-lite"/>
    </source>
</evidence>
<organism evidence="2 3">
    <name type="scientific">Pleurodeles waltl</name>
    <name type="common">Iberian ribbed newt</name>
    <dbReference type="NCBI Taxonomy" id="8319"/>
    <lineage>
        <taxon>Eukaryota</taxon>
        <taxon>Metazoa</taxon>
        <taxon>Chordata</taxon>
        <taxon>Craniata</taxon>
        <taxon>Vertebrata</taxon>
        <taxon>Euteleostomi</taxon>
        <taxon>Amphibia</taxon>
        <taxon>Batrachia</taxon>
        <taxon>Caudata</taxon>
        <taxon>Salamandroidea</taxon>
        <taxon>Salamandridae</taxon>
        <taxon>Pleurodelinae</taxon>
        <taxon>Pleurodeles</taxon>
    </lineage>
</organism>
<feature type="region of interest" description="Disordered" evidence="1">
    <location>
        <begin position="833"/>
        <end position="868"/>
    </location>
</feature>
<dbReference type="GO" id="GO:0043539">
    <property type="term" value="F:protein serine/threonine kinase activator activity"/>
    <property type="evidence" value="ECO:0007669"/>
    <property type="project" value="TreeGrafter"/>
</dbReference>
<name>A0AAV7RY01_PLEWA</name>
<reference evidence="2" key="1">
    <citation type="journal article" date="2022" name="bioRxiv">
        <title>Sequencing and chromosome-scale assembly of the giantPleurodeles waltlgenome.</title>
        <authorList>
            <person name="Brown T."/>
            <person name="Elewa A."/>
            <person name="Iarovenko S."/>
            <person name="Subramanian E."/>
            <person name="Araus A.J."/>
            <person name="Petzold A."/>
            <person name="Susuki M."/>
            <person name="Suzuki K.-i.T."/>
            <person name="Hayashi T."/>
            <person name="Toyoda A."/>
            <person name="Oliveira C."/>
            <person name="Osipova E."/>
            <person name="Leigh N.D."/>
            <person name="Simon A."/>
            <person name="Yun M.H."/>
        </authorList>
    </citation>
    <scope>NUCLEOTIDE SEQUENCE</scope>
    <source>
        <strain evidence="2">20211129_DDA</strain>
        <tissue evidence="2">Liver</tissue>
    </source>
</reference>
<feature type="compositionally biased region" description="Low complexity" evidence="1">
    <location>
        <begin position="286"/>
        <end position="303"/>
    </location>
</feature>
<dbReference type="Proteomes" id="UP001066276">
    <property type="component" value="Chromosome 5"/>
</dbReference>
<dbReference type="GO" id="GO:0043596">
    <property type="term" value="C:nuclear replication fork"/>
    <property type="evidence" value="ECO:0007669"/>
    <property type="project" value="TreeGrafter"/>
</dbReference>
<evidence type="ECO:0000313" key="2">
    <source>
        <dbReference type="EMBL" id="KAJ1156094.1"/>
    </source>
</evidence>
<dbReference type="GO" id="GO:2000001">
    <property type="term" value="P:regulation of DNA damage checkpoint"/>
    <property type="evidence" value="ECO:0007669"/>
    <property type="project" value="TreeGrafter"/>
</dbReference>
<protein>
    <recommendedName>
        <fullName evidence="4">Ewing's tumor-associated antigen 1</fullName>
    </recommendedName>
</protein>
<sequence>MLSRRKQRVEAAELTRLRNSPEEAGLRRTRLGSKVKREPRNVAGVPPYNQPGARCKTVEICTNQTPKRLSKTDQWTSTFSSPSNDELQQEIFWDPQSPTPYRIENEKRKRTGKCAVEISDIVKRIAPREEKPTSSGVALLGMWIGDNAIPCTPAVAKMRTRSKLSAAKHKIKNTDEELMKLAKQFDQNLVDAIQEQDHQDQTQILAGGETFMSKGSSGQIQEVGSLQGTVPEGSNALTLHPVTMSSGIPVAEQCLRNSLKSVDHETEAAFNALFDSSTQKCSGTLSQCLSDSSQKSSQGNSFSTETKKDLVLHTKDEIQHNAAILDIRPRSATVFSTEDQIQLADRKQPARPDTVIPMATNQDDFDDWGTDLLEDDSFLMQITQNPEVIKTPQNNIPISKLSVQTLVSSEDTKLFVQSDGKITLSSKVNNYQFKHSKSFKGTDVSNAPVVKQVHRSDYPKEECSFLQNAKGFKRDNVHSFEPRTPKEAVKMTSQVLMKPEDNNAKESVQLFDIPVKDTQIEMRSQQPDKLHIPIRPNVPISQSDTSNQKSASFQTKHHNPSDDWNDPKFSDEILDMFCGSDSLFEPNEEEDDLLYQVCDDIEKLTQTEEAKKENEKDEDVERGNKVSNADSNKGFLLTKAAEAFESMHTNPSNKSTFSLATKSKLKSSTSNEITAIRNINSTHLKAPVSSKLPSWNRHGISQDFEQVTCGSTTNQLQVKFNRSNSTPDEQFRSASLIHLKDPAKPLSNNVNKALDAPSLKKFSFTKIRTSQLTGVDVDHNSSRSQNVFRTETHLQCGETKTLSAIHGNLPVSQHQPLKRQLSESFLQSAKVLTTEERSQKCSQEEIERKKREALERRKKRTQPLLQHT</sequence>
<dbReference type="InterPro" id="IPR029406">
    <property type="entry name" value="ETAA1"/>
</dbReference>
<keyword evidence="3" id="KW-1185">Reference proteome</keyword>
<comment type="caution">
    <text evidence="2">The sequence shown here is derived from an EMBL/GenBank/DDBJ whole genome shotgun (WGS) entry which is preliminary data.</text>
</comment>
<dbReference type="GO" id="GO:0031297">
    <property type="term" value="P:replication fork processing"/>
    <property type="evidence" value="ECO:0007669"/>
    <property type="project" value="TreeGrafter"/>
</dbReference>
<evidence type="ECO:0000313" key="3">
    <source>
        <dbReference type="Proteomes" id="UP001066276"/>
    </source>
</evidence>
<feature type="region of interest" description="Disordered" evidence="1">
    <location>
        <begin position="285"/>
        <end position="304"/>
    </location>
</feature>
<feature type="region of interest" description="Disordered" evidence="1">
    <location>
        <begin position="1"/>
        <end position="32"/>
    </location>
</feature>
<evidence type="ECO:0008006" key="4">
    <source>
        <dbReference type="Google" id="ProtNLM"/>
    </source>
</evidence>